<evidence type="ECO:0000259" key="1">
    <source>
        <dbReference type="PROSITE" id="PS50206"/>
    </source>
</evidence>
<protein>
    <recommendedName>
        <fullName evidence="1">Rhodanese domain-containing protein</fullName>
    </recommendedName>
</protein>
<evidence type="ECO:0000313" key="2">
    <source>
        <dbReference type="EMBL" id="KKN13615.1"/>
    </source>
</evidence>
<dbReference type="PANTHER" id="PTHR45431:SF3">
    <property type="entry name" value="RHODANESE-LIKE DOMAIN-CONTAINING PROTEIN 15, CHLOROPLASTIC"/>
    <property type="match status" value="1"/>
</dbReference>
<dbReference type="InterPro" id="IPR052367">
    <property type="entry name" value="Thiosulfate_ST/Rhodanese-like"/>
</dbReference>
<dbReference type="InterPro" id="IPR001763">
    <property type="entry name" value="Rhodanese-like_dom"/>
</dbReference>
<proteinExistence type="predicted"/>
<dbReference type="AlphaFoldDB" id="A0A0F9N252"/>
<dbReference type="InterPro" id="IPR036873">
    <property type="entry name" value="Rhodanese-like_dom_sf"/>
</dbReference>
<accession>A0A0F9N252</accession>
<sequence length="120" mass="13339">MKLYILGLLFCSVFFGYAQSKAKPITELTGNEISNGIFIDVRTPEEFGTGHLDKATNVNWLGADFTERIAALKIDKDETVYLYCKKGGRSTKAAQQLDSLGYKNVVNLLGGYDAYQENKD</sequence>
<reference evidence="2" key="1">
    <citation type="journal article" date="2015" name="Nature">
        <title>Complex archaea that bridge the gap between prokaryotes and eukaryotes.</title>
        <authorList>
            <person name="Spang A."/>
            <person name="Saw J.H."/>
            <person name="Jorgensen S.L."/>
            <person name="Zaremba-Niedzwiedzka K."/>
            <person name="Martijn J."/>
            <person name="Lind A.E."/>
            <person name="van Eijk R."/>
            <person name="Schleper C."/>
            <person name="Guy L."/>
            <person name="Ettema T.J."/>
        </authorList>
    </citation>
    <scope>NUCLEOTIDE SEQUENCE</scope>
</reference>
<comment type="caution">
    <text evidence="2">The sequence shown here is derived from an EMBL/GenBank/DDBJ whole genome shotgun (WGS) entry which is preliminary data.</text>
</comment>
<dbReference type="Pfam" id="PF00581">
    <property type="entry name" value="Rhodanese"/>
    <property type="match status" value="1"/>
</dbReference>
<dbReference type="SMART" id="SM00450">
    <property type="entry name" value="RHOD"/>
    <property type="match status" value="1"/>
</dbReference>
<dbReference type="PROSITE" id="PS50206">
    <property type="entry name" value="RHODANESE_3"/>
    <property type="match status" value="1"/>
</dbReference>
<dbReference type="PANTHER" id="PTHR45431">
    <property type="entry name" value="RHODANESE-LIKE DOMAIN-CONTAINING PROTEIN 15, CHLOROPLASTIC"/>
    <property type="match status" value="1"/>
</dbReference>
<gene>
    <name evidence="2" type="ORF">LCGC14_1004530</name>
</gene>
<dbReference type="EMBL" id="LAZR01003903">
    <property type="protein sequence ID" value="KKN13615.1"/>
    <property type="molecule type" value="Genomic_DNA"/>
</dbReference>
<organism evidence="2">
    <name type="scientific">marine sediment metagenome</name>
    <dbReference type="NCBI Taxonomy" id="412755"/>
    <lineage>
        <taxon>unclassified sequences</taxon>
        <taxon>metagenomes</taxon>
        <taxon>ecological metagenomes</taxon>
    </lineage>
</organism>
<dbReference type="CDD" id="cd00158">
    <property type="entry name" value="RHOD"/>
    <property type="match status" value="1"/>
</dbReference>
<dbReference type="Gene3D" id="3.40.250.10">
    <property type="entry name" value="Rhodanese-like domain"/>
    <property type="match status" value="1"/>
</dbReference>
<feature type="domain" description="Rhodanese" evidence="1">
    <location>
        <begin position="32"/>
        <end position="117"/>
    </location>
</feature>
<name>A0A0F9N252_9ZZZZ</name>
<dbReference type="SUPFAM" id="SSF52821">
    <property type="entry name" value="Rhodanese/Cell cycle control phosphatase"/>
    <property type="match status" value="1"/>
</dbReference>